<reference evidence="1 2" key="1">
    <citation type="submission" date="2024-01" db="EMBL/GenBank/DDBJ databases">
        <authorList>
            <person name="Waweru B."/>
        </authorList>
    </citation>
    <scope>NUCLEOTIDE SEQUENCE [LARGE SCALE GENOMIC DNA]</scope>
</reference>
<sequence length="85" mass="8894">FEGIFIARGRQDGEHGVGLLGKCLIDAGSQRHGKQCMEVCYDLALSLLFIVATEGPNRPGKACLPLSANATQGGLNDDNDGCGCE</sequence>
<proteinExistence type="predicted"/>
<feature type="non-terminal residue" evidence="1">
    <location>
        <position position="1"/>
    </location>
</feature>
<name>A0AAV1SE98_9ROSI</name>
<keyword evidence="2" id="KW-1185">Reference proteome</keyword>
<evidence type="ECO:0000313" key="1">
    <source>
        <dbReference type="EMBL" id="CAK7348618.1"/>
    </source>
</evidence>
<organism evidence="1 2">
    <name type="scientific">Dovyalis caffra</name>
    <dbReference type="NCBI Taxonomy" id="77055"/>
    <lineage>
        <taxon>Eukaryota</taxon>
        <taxon>Viridiplantae</taxon>
        <taxon>Streptophyta</taxon>
        <taxon>Embryophyta</taxon>
        <taxon>Tracheophyta</taxon>
        <taxon>Spermatophyta</taxon>
        <taxon>Magnoliopsida</taxon>
        <taxon>eudicotyledons</taxon>
        <taxon>Gunneridae</taxon>
        <taxon>Pentapetalae</taxon>
        <taxon>rosids</taxon>
        <taxon>fabids</taxon>
        <taxon>Malpighiales</taxon>
        <taxon>Salicaceae</taxon>
        <taxon>Flacourtieae</taxon>
        <taxon>Dovyalis</taxon>
    </lineage>
</organism>
<gene>
    <name evidence="1" type="ORF">DCAF_LOCUS21319</name>
</gene>
<accession>A0AAV1SE98</accession>
<protein>
    <submittedName>
        <fullName evidence="1">Uncharacterized protein</fullName>
    </submittedName>
</protein>
<evidence type="ECO:0000313" key="2">
    <source>
        <dbReference type="Proteomes" id="UP001314170"/>
    </source>
</evidence>
<dbReference type="AlphaFoldDB" id="A0AAV1SE98"/>
<dbReference type="Proteomes" id="UP001314170">
    <property type="component" value="Unassembled WGS sequence"/>
</dbReference>
<comment type="caution">
    <text evidence="1">The sequence shown here is derived from an EMBL/GenBank/DDBJ whole genome shotgun (WGS) entry which is preliminary data.</text>
</comment>
<dbReference type="EMBL" id="CAWUPB010001173">
    <property type="protein sequence ID" value="CAK7348618.1"/>
    <property type="molecule type" value="Genomic_DNA"/>
</dbReference>